<organism evidence="3">
    <name type="scientific">Rhizochromulina marina</name>
    <dbReference type="NCBI Taxonomy" id="1034831"/>
    <lineage>
        <taxon>Eukaryota</taxon>
        <taxon>Sar</taxon>
        <taxon>Stramenopiles</taxon>
        <taxon>Ochrophyta</taxon>
        <taxon>Dictyochophyceae</taxon>
        <taxon>Rhizochromulinales</taxon>
        <taxon>Rhizochromulina</taxon>
    </lineage>
</organism>
<gene>
    <name evidence="3" type="ORF">RMAR1173_LOCUS16493</name>
</gene>
<dbReference type="CDD" id="cd11526">
    <property type="entry name" value="SYLF_FYVE"/>
    <property type="match status" value="1"/>
</dbReference>
<name>A0A7S2WSZ9_9STRA</name>
<feature type="compositionally biased region" description="Basic and acidic residues" evidence="1">
    <location>
        <begin position="45"/>
        <end position="55"/>
    </location>
</feature>
<sequence length="486" mass="50279">MASTSSSTGDWWGQIKQSASNAASAANEQLRKAQESDLWQQTSAKAKEAGRHMQEAGKSLESGFRSSMANAKTAIQGTQIQVTFTEPTLGMTLARHERSSRPVVARVDEQGAAKVAGVVVGDVVVAIQAIQEGEVEEPTIKIESYHQLMTLFPAMGRPVCITFHRSGQQDIPTGGVLNYAMEDEISKAARIIQTLTAERPLNPDAVVPKAILRQAKGLAFIRIAKIGLMVSVQGGTGIVVARLGESLSSWSAPCAVGTGGLGWGFQIGAEVSDIVIVLNTHEAVEAFASGNQVSLGGNVGIAVGPVGRNGALAANVHGGKLATGGVDMPVNAAPCFSYSHAKGLFFGISLEGAVIKPRDDINSKFYQRPISAREILSGMMEPPAAAQPLYQALEMDLSENDAVPSASAATNPPTSQAPVSVEPGSASPSNPFVDVARRQAPPQPPSSAAAAAAAATASAAVSPPPGDLAEEGEFPPVAAPDKPQNL</sequence>
<feature type="domain" description="Ysc84 actin-binding" evidence="2">
    <location>
        <begin position="260"/>
        <end position="394"/>
    </location>
</feature>
<dbReference type="SUPFAM" id="SSF50156">
    <property type="entry name" value="PDZ domain-like"/>
    <property type="match status" value="1"/>
</dbReference>
<dbReference type="EMBL" id="HBHJ01025037">
    <property type="protein sequence ID" value="CAD9704340.1"/>
    <property type="molecule type" value="Transcribed_RNA"/>
</dbReference>
<feature type="compositionally biased region" description="Low complexity" evidence="1">
    <location>
        <begin position="18"/>
        <end position="27"/>
    </location>
</feature>
<dbReference type="InterPro" id="IPR007461">
    <property type="entry name" value="Ysc84_actin-binding"/>
</dbReference>
<evidence type="ECO:0000259" key="2">
    <source>
        <dbReference type="Pfam" id="PF04366"/>
    </source>
</evidence>
<feature type="region of interest" description="Disordered" evidence="1">
    <location>
        <begin position="18"/>
        <end position="58"/>
    </location>
</feature>
<feature type="compositionally biased region" description="Polar residues" evidence="1">
    <location>
        <begin position="407"/>
        <end position="418"/>
    </location>
</feature>
<dbReference type="PANTHER" id="PTHR15629:SF2">
    <property type="entry name" value="SH3 DOMAIN-CONTAINING YSC84-LIKE PROTEIN 1"/>
    <property type="match status" value="1"/>
</dbReference>
<reference evidence="3" key="1">
    <citation type="submission" date="2021-01" db="EMBL/GenBank/DDBJ databases">
        <authorList>
            <person name="Corre E."/>
            <person name="Pelletier E."/>
            <person name="Niang G."/>
            <person name="Scheremetjew M."/>
            <person name="Finn R."/>
            <person name="Kale V."/>
            <person name="Holt S."/>
            <person name="Cochrane G."/>
            <person name="Meng A."/>
            <person name="Brown T."/>
            <person name="Cohen L."/>
        </authorList>
    </citation>
    <scope>NUCLEOTIDE SEQUENCE</scope>
    <source>
        <strain evidence="3">CCMP1243</strain>
    </source>
</reference>
<evidence type="ECO:0000313" key="3">
    <source>
        <dbReference type="EMBL" id="CAD9704340.1"/>
    </source>
</evidence>
<dbReference type="Pfam" id="PF04366">
    <property type="entry name" value="Ysc84"/>
    <property type="match status" value="1"/>
</dbReference>
<dbReference type="InterPro" id="IPR036034">
    <property type="entry name" value="PDZ_sf"/>
</dbReference>
<evidence type="ECO:0000256" key="1">
    <source>
        <dbReference type="SAM" id="MobiDB-lite"/>
    </source>
</evidence>
<protein>
    <recommendedName>
        <fullName evidence="2">Ysc84 actin-binding domain-containing protein</fullName>
    </recommendedName>
</protein>
<accession>A0A7S2WSZ9</accession>
<feature type="region of interest" description="Disordered" evidence="1">
    <location>
        <begin position="401"/>
        <end position="486"/>
    </location>
</feature>
<dbReference type="GO" id="GO:0035091">
    <property type="term" value="F:phosphatidylinositol binding"/>
    <property type="evidence" value="ECO:0007669"/>
    <property type="project" value="TreeGrafter"/>
</dbReference>
<dbReference type="AlphaFoldDB" id="A0A7S2WSZ9"/>
<proteinExistence type="predicted"/>
<dbReference type="PANTHER" id="PTHR15629">
    <property type="entry name" value="SH3YL1 PROTEIN"/>
    <property type="match status" value="1"/>
</dbReference>
<dbReference type="InterPro" id="IPR051702">
    <property type="entry name" value="SH3_domain_YSC84-like"/>
</dbReference>
<feature type="compositionally biased region" description="Low complexity" evidence="1">
    <location>
        <begin position="446"/>
        <end position="461"/>
    </location>
</feature>